<proteinExistence type="predicted"/>
<evidence type="ECO:0008006" key="2">
    <source>
        <dbReference type="Google" id="ProtNLM"/>
    </source>
</evidence>
<reference evidence="1" key="1">
    <citation type="journal article" date="2020" name="Nature">
        <title>Giant virus diversity and host interactions through global metagenomics.</title>
        <authorList>
            <person name="Schulz F."/>
            <person name="Roux S."/>
            <person name="Paez-Espino D."/>
            <person name="Jungbluth S."/>
            <person name="Walsh D.A."/>
            <person name="Denef V.J."/>
            <person name="McMahon K.D."/>
            <person name="Konstantinidis K.T."/>
            <person name="Eloe-Fadrosh E.A."/>
            <person name="Kyrpides N.C."/>
            <person name="Woyke T."/>
        </authorList>
    </citation>
    <scope>NUCLEOTIDE SEQUENCE</scope>
    <source>
        <strain evidence="1">GVMAG-M-3300023179-150</strain>
    </source>
</reference>
<dbReference type="AlphaFoldDB" id="A0A6C0E628"/>
<organism evidence="1">
    <name type="scientific">viral metagenome</name>
    <dbReference type="NCBI Taxonomy" id="1070528"/>
    <lineage>
        <taxon>unclassified sequences</taxon>
        <taxon>metagenomes</taxon>
        <taxon>organismal metagenomes</taxon>
    </lineage>
</organism>
<name>A0A6C0E628_9ZZZZ</name>
<dbReference type="EMBL" id="MN739747">
    <property type="protein sequence ID" value="QHT24627.1"/>
    <property type="molecule type" value="Genomic_DNA"/>
</dbReference>
<evidence type="ECO:0000313" key="1">
    <source>
        <dbReference type="EMBL" id="QHT24627.1"/>
    </source>
</evidence>
<accession>A0A6C0E628</accession>
<sequence>MSEEIYVRIVYDQMGHIPGLHVSKMKAFMYTTIDQVHYYYDKSSCLLLEIVKIPNDAKVDKLKIEQKGEIYLSDKIIVCQKYHLYDIKTAITLNLKITPQYIKNMYNLYTTDVWDELKNSGLKFEYDEFVLNMASRWGHIHILKWFKNSGLPLKYSKEAIDMASKFAQLDVLEWWKNSGLPLKYTVNSLLFGFGHIDKNQQNDVITWWKHSGLRPTW</sequence>
<protein>
    <recommendedName>
        <fullName evidence="2">Ankyrin repeat protein</fullName>
    </recommendedName>
</protein>